<keyword evidence="6" id="KW-0653">Protein transport</keyword>
<dbReference type="PANTHER" id="PTHR10997:SF8">
    <property type="entry name" value="EXPORTIN-2"/>
    <property type="match status" value="1"/>
</dbReference>
<evidence type="ECO:0000256" key="1">
    <source>
        <dbReference type="ARBA" id="ARBA00004123"/>
    </source>
</evidence>
<proteinExistence type="inferred from homology"/>
<name>A0A8H5BL20_9AGAR</name>
<feature type="domain" description="Importin N-terminal" evidence="8">
    <location>
        <begin position="20"/>
        <end position="91"/>
    </location>
</feature>
<dbReference type="InterPro" id="IPR005043">
    <property type="entry name" value="XPO2_C"/>
</dbReference>
<gene>
    <name evidence="9" type="ORF">D9619_009563</name>
</gene>
<evidence type="ECO:0000256" key="7">
    <source>
        <dbReference type="ARBA" id="ARBA00023242"/>
    </source>
</evidence>
<dbReference type="Proteomes" id="UP000567179">
    <property type="component" value="Unassembled WGS sequence"/>
</dbReference>
<evidence type="ECO:0000313" key="9">
    <source>
        <dbReference type="EMBL" id="KAF5325116.1"/>
    </source>
</evidence>
<sequence>MADLPSLLLASLNPDTRKQAEQSLSALSTQQGFLTHLLQIVLQQTADRAVRLSGSIYLKNITKLRWEEDVQPLPEQDKAALRAQLVPAMLSLSAPADKPIRAQVAESVSLIAELDFPAKWDNLIDQLVASLSATDYNVNVGVLETAHSIFQHWRIHVRSDQLFSEINLVLSKLMDPFMQLFRQTASALLNPSSNPTLPPALLAQAMVLIIDIYYDFSCQDLPPAIEDSHEEFFAPGTGWFQALLLWDPSDLRSDPEDTTPSLPSQIKTGILEIAELFIKLYPEQLLKTPSVPTLVQGVWSLVGSNKLPSVGDDALVSQSLRFISTAIRTGYYKELFSARDTISSLVEGVVVPNVALREHDVEQFEDDPLEFIRLDLAVSATGTDLATRRQAAADVLKALVSSGLEAEATEIVGAWINKGLGEYTQNKEDNWKAKDSAVYLLTAVATRGSTTQHGVTSTNALIDVVKFFSEHVFEDLQAVPGSVHPILQVDAIRFLYTFRNQLTKPQLLSVLPLLGRHLRSDNYVTYTYAAITIDRVLSIKQGSQLLFAQADIHDSAAELLDALLTRIEASRTPEKVAENDHLMKCAMRIIVTARQTLTPQFERVLSRLVIILGVISKNPSNPHFDQYIFESISGLMRRVLLLPPLFVVAGTPAALPTFEQALFGPFTVILQQDIDQYVPYVFQVLAQMLELHQRGTVPNEYRGLLAALLTPAMWQPKGNIPGLVRLIKAFLAQDAAQMVASGQIASVLAVAQQRLIPSNLNDAWGFELVQSVIVNVKPTDLQQYLKPVFLSILTRLHANATDKFVYLFAKFIMYLMAANVDGITPDFLIQPFEQIQPQLWPQICGKFVIEQAPKFPHKERKLAVVGLTNLLTHSDVMMQEPYVRTWSPAYTALKKLFKERQYFEDKAQASTDTAVTAIDFEEQSTGYQAAYSRLAASEAPEADPTAYVQNPLQYLQQETEKLTTKYGQQVQALINASEGGPIV</sequence>
<dbReference type="PROSITE" id="PS50166">
    <property type="entry name" value="IMPORTIN_B_NT"/>
    <property type="match status" value="1"/>
</dbReference>
<evidence type="ECO:0000256" key="5">
    <source>
        <dbReference type="ARBA" id="ARBA00022490"/>
    </source>
</evidence>
<evidence type="ECO:0000313" key="10">
    <source>
        <dbReference type="Proteomes" id="UP000567179"/>
    </source>
</evidence>
<dbReference type="Pfam" id="PF08506">
    <property type="entry name" value="Cse1"/>
    <property type="match status" value="1"/>
</dbReference>
<dbReference type="Pfam" id="PF03810">
    <property type="entry name" value="IBN_N"/>
    <property type="match status" value="1"/>
</dbReference>
<dbReference type="InterPro" id="IPR013713">
    <property type="entry name" value="XPO2_central"/>
</dbReference>
<dbReference type="GO" id="GO:0005829">
    <property type="term" value="C:cytosol"/>
    <property type="evidence" value="ECO:0007669"/>
    <property type="project" value="TreeGrafter"/>
</dbReference>
<dbReference type="InterPro" id="IPR011989">
    <property type="entry name" value="ARM-like"/>
</dbReference>
<dbReference type="EMBL" id="JAACJJ010000015">
    <property type="protein sequence ID" value="KAF5325116.1"/>
    <property type="molecule type" value="Genomic_DNA"/>
</dbReference>
<dbReference type="GO" id="GO:0031267">
    <property type="term" value="F:small GTPase binding"/>
    <property type="evidence" value="ECO:0007669"/>
    <property type="project" value="InterPro"/>
</dbReference>
<evidence type="ECO:0000256" key="6">
    <source>
        <dbReference type="ARBA" id="ARBA00022927"/>
    </source>
</evidence>
<comment type="caution">
    <text evidence="9">The sequence shown here is derived from an EMBL/GenBank/DDBJ whole genome shotgun (WGS) entry which is preliminary data.</text>
</comment>
<dbReference type="OrthoDB" id="3268246at2759"/>
<evidence type="ECO:0000259" key="8">
    <source>
        <dbReference type="PROSITE" id="PS50166"/>
    </source>
</evidence>
<dbReference type="GO" id="GO:0006606">
    <property type="term" value="P:protein import into nucleus"/>
    <property type="evidence" value="ECO:0007669"/>
    <property type="project" value="TreeGrafter"/>
</dbReference>
<keyword evidence="5" id="KW-0963">Cytoplasm</keyword>
<dbReference type="GO" id="GO:0005635">
    <property type="term" value="C:nuclear envelope"/>
    <property type="evidence" value="ECO:0007669"/>
    <property type="project" value="TreeGrafter"/>
</dbReference>
<accession>A0A8H5BL20</accession>
<comment type="similarity">
    <text evidence="3">Belongs to the XPO2/CSE1 family.</text>
</comment>
<evidence type="ECO:0000256" key="4">
    <source>
        <dbReference type="ARBA" id="ARBA00022448"/>
    </source>
</evidence>
<dbReference type="AlphaFoldDB" id="A0A8H5BL20"/>
<dbReference type="GO" id="GO:0005049">
    <property type="term" value="F:nuclear export signal receptor activity"/>
    <property type="evidence" value="ECO:0007669"/>
    <property type="project" value="TreeGrafter"/>
</dbReference>
<dbReference type="Pfam" id="PF03378">
    <property type="entry name" value="CAS_CSE1"/>
    <property type="match status" value="1"/>
</dbReference>
<reference evidence="9 10" key="1">
    <citation type="journal article" date="2020" name="ISME J.">
        <title>Uncovering the hidden diversity of litter-decomposition mechanisms in mushroom-forming fungi.</title>
        <authorList>
            <person name="Floudas D."/>
            <person name="Bentzer J."/>
            <person name="Ahren D."/>
            <person name="Johansson T."/>
            <person name="Persson P."/>
            <person name="Tunlid A."/>
        </authorList>
    </citation>
    <scope>NUCLEOTIDE SEQUENCE [LARGE SCALE GENOMIC DNA]</scope>
    <source>
        <strain evidence="9 10">CBS 101986</strain>
    </source>
</reference>
<organism evidence="9 10">
    <name type="scientific">Psilocybe cf. subviscida</name>
    <dbReference type="NCBI Taxonomy" id="2480587"/>
    <lineage>
        <taxon>Eukaryota</taxon>
        <taxon>Fungi</taxon>
        <taxon>Dikarya</taxon>
        <taxon>Basidiomycota</taxon>
        <taxon>Agaricomycotina</taxon>
        <taxon>Agaricomycetes</taxon>
        <taxon>Agaricomycetidae</taxon>
        <taxon>Agaricales</taxon>
        <taxon>Agaricineae</taxon>
        <taxon>Strophariaceae</taxon>
        <taxon>Psilocybe</taxon>
    </lineage>
</organism>
<keyword evidence="7" id="KW-0539">Nucleus</keyword>
<keyword evidence="4" id="KW-0813">Transport</keyword>
<dbReference type="GO" id="GO:0006611">
    <property type="term" value="P:protein export from nucleus"/>
    <property type="evidence" value="ECO:0007669"/>
    <property type="project" value="TreeGrafter"/>
</dbReference>
<dbReference type="SUPFAM" id="SSF48371">
    <property type="entry name" value="ARM repeat"/>
    <property type="match status" value="1"/>
</dbReference>
<evidence type="ECO:0000256" key="2">
    <source>
        <dbReference type="ARBA" id="ARBA00004496"/>
    </source>
</evidence>
<protein>
    <recommendedName>
        <fullName evidence="8">Importin N-terminal domain-containing protein</fullName>
    </recommendedName>
</protein>
<dbReference type="SMART" id="SM00913">
    <property type="entry name" value="IBN_N"/>
    <property type="match status" value="1"/>
</dbReference>
<dbReference type="InterPro" id="IPR001494">
    <property type="entry name" value="Importin-beta_N"/>
</dbReference>
<comment type="subcellular location">
    <subcellularLocation>
        <location evidence="2">Cytoplasm</location>
    </subcellularLocation>
    <subcellularLocation>
        <location evidence="1">Nucleus</location>
    </subcellularLocation>
</comment>
<keyword evidence="10" id="KW-1185">Reference proteome</keyword>
<evidence type="ECO:0000256" key="3">
    <source>
        <dbReference type="ARBA" id="ARBA00008669"/>
    </source>
</evidence>
<dbReference type="PANTHER" id="PTHR10997">
    <property type="entry name" value="IMPORTIN-7, 8, 11"/>
    <property type="match status" value="1"/>
</dbReference>
<dbReference type="Gene3D" id="1.25.10.10">
    <property type="entry name" value="Leucine-rich Repeat Variant"/>
    <property type="match status" value="1"/>
</dbReference>
<dbReference type="InterPro" id="IPR016024">
    <property type="entry name" value="ARM-type_fold"/>
</dbReference>